<dbReference type="InterPro" id="IPR036983">
    <property type="entry name" value="AIM24_sf"/>
</dbReference>
<organism evidence="1 2">
    <name type="scientific">Pseudobacteriovorax antillogorgiicola</name>
    <dbReference type="NCBI Taxonomy" id="1513793"/>
    <lineage>
        <taxon>Bacteria</taxon>
        <taxon>Pseudomonadati</taxon>
        <taxon>Bdellovibrionota</taxon>
        <taxon>Oligoflexia</taxon>
        <taxon>Oligoflexales</taxon>
        <taxon>Pseudobacteriovoracaceae</taxon>
        <taxon>Pseudobacteriovorax</taxon>
    </lineage>
</organism>
<proteinExistence type="predicted"/>
<protein>
    <submittedName>
        <fullName evidence="1">TIGR00266 family protein</fullName>
    </submittedName>
</protein>
<dbReference type="STRING" id="1513793.SAMN06296036_112125"/>
<sequence>MIETIKGGHGFSYIEAPLPPGGEVITESGAMASMDDGIEMRTKLNGGFFSGLLMKFLGNESLFINRFSNPSNSQKTIILTQNTPGQICIAELKDETLFIQPGSFIAATKTVKFGLRWAGFASWIGGEGLFRIKISGSGLVWYGAYGAVVEKEINGEYLVDTGHLLSYPKTIDLKFQLSGGIFSSFFGGEGFLLRLEGKGKVLLQARSLGGLAGWLNPRFWG</sequence>
<dbReference type="RefSeq" id="WP_132320527.1">
    <property type="nucleotide sequence ID" value="NZ_FWZT01000012.1"/>
</dbReference>
<accession>A0A1Y6C1W0</accession>
<reference evidence="2" key="1">
    <citation type="submission" date="2017-04" db="EMBL/GenBank/DDBJ databases">
        <authorList>
            <person name="Varghese N."/>
            <person name="Submissions S."/>
        </authorList>
    </citation>
    <scope>NUCLEOTIDE SEQUENCE [LARGE SCALE GENOMIC DNA]</scope>
    <source>
        <strain evidence="2">RKEM611</strain>
    </source>
</reference>
<dbReference type="SUPFAM" id="SSF51219">
    <property type="entry name" value="TRAP-like"/>
    <property type="match status" value="1"/>
</dbReference>
<dbReference type="NCBIfam" id="TIGR00266">
    <property type="entry name" value="TIGR00266 family protein"/>
    <property type="match status" value="1"/>
</dbReference>
<dbReference type="OrthoDB" id="9779518at2"/>
<dbReference type="InterPro" id="IPR002838">
    <property type="entry name" value="AIM24"/>
</dbReference>
<dbReference type="PANTHER" id="PTHR43657:SF1">
    <property type="entry name" value="ALTERED INHERITANCE OF MITOCHONDRIA PROTEIN 24, MITOCHONDRIAL"/>
    <property type="match status" value="1"/>
</dbReference>
<dbReference type="Proteomes" id="UP000192907">
    <property type="component" value="Unassembled WGS sequence"/>
</dbReference>
<dbReference type="Gene3D" id="3.60.160.10">
    <property type="entry name" value="Mitochondrial biogenesis AIM24"/>
    <property type="match status" value="1"/>
</dbReference>
<dbReference type="PANTHER" id="PTHR43657">
    <property type="entry name" value="TRYPTOPHAN RNA-BINDING ATTENUATOR PROTEIN-LIKE PROTEIN"/>
    <property type="match status" value="1"/>
</dbReference>
<dbReference type="EMBL" id="FWZT01000012">
    <property type="protein sequence ID" value="SMF41035.1"/>
    <property type="molecule type" value="Genomic_DNA"/>
</dbReference>
<dbReference type="AlphaFoldDB" id="A0A1Y6C1W0"/>
<name>A0A1Y6C1W0_9BACT</name>
<dbReference type="InterPro" id="IPR016031">
    <property type="entry name" value="Trp_RNA-bd_attenuator-like_dom"/>
</dbReference>
<gene>
    <name evidence="1" type="ORF">SAMN06296036_112125</name>
</gene>
<keyword evidence="2" id="KW-1185">Reference proteome</keyword>
<dbReference type="Pfam" id="PF01987">
    <property type="entry name" value="AIM24"/>
    <property type="match status" value="1"/>
</dbReference>
<evidence type="ECO:0000313" key="2">
    <source>
        <dbReference type="Proteomes" id="UP000192907"/>
    </source>
</evidence>
<evidence type="ECO:0000313" key="1">
    <source>
        <dbReference type="EMBL" id="SMF41035.1"/>
    </source>
</evidence>